<dbReference type="GO" id="GO:0006397">
    <property type="term" value="P:mRNA processing"/>
    <property type="evidence" value="ECO:0007669"/>
    <property type="project" value="UniProtKB-KW"/>
</dbReference>
<name>A0A2U1MH43_ARTAN</name>
<keyword evidence="5" id="KW-1185">Reference proteome</keyword>
<dbReference type="Proteomes" id="UP000245207">
    <property type="component" value="Unassembled WGS sequence"/>
</dbReference>
<gene>
    <name evidence="4" type="ORF">CTI12_AA380750</name>
</gene>
<dbReference type="PROSITE" id="PS51257">
    <property type="entry name" value="PROKAR_LIPOPROTEIN"/>
    <property type="match status" value="1"/>
</dbReference>
<dbReference type="STRING" id="35608.A0A2U1MH43"/>
<comment type="caution">
    <text evidence="4">The sequence shown here is derived from an EMBL/GenBank/DDBJ whole genome shotgun (WGS) entry which is preliminary data.</text>
</comment>
<dbReference type="EMBL" id="PKPP01005316">
    <property type="protein sequence ID" value="PWA60590.1"/>
    <property type="molecule type" value="Genomic_DNA"/>
</dbReference>
<reference evidence="4 5" key="1">
    <citation type="journal article" date="2018" name="Mol. Plant">
        <title>The genome of Artemisia annua provides insight into the evolution of Asteraceae family and artemisinin biosynthesis.</title>
        <authorList>
            <person name="Shen Q."/>
            <person name="Zhang L."/>
            <person name="Liao Z."/>
            <person name="Wang S."/>
            <person name="Yan T."/>
            <person name="Shi P."/>
            <person name="Liu M."/>
            <person name="Fu X."/>
            <person name="Pan Q."/>
            <person name="Wang Y."/>
            <person name="Lv Z."/>
            <person name="Lu X."/>
            <person name="Zhang F."/>
            <person name="Jiang W."/>
            <person name="Ma Y."/>
            <person name="Chen M."/>
            <person name="Hao X."/>
            <person name="Li L."/>
            <person name="Tang Y."/>
            <person name="Lv G."/>
            <person name="Zhou Y."/>
            <person name="Sun X."/>
            <person name="Brodelius P.E."/>
            <person name="Rose J.K.C."/>
            <person name="Tang K."/>
        </authorList>
    </citation>
    <scope>NUCLEOTIDE SEQUENCE [LARGE SCALE GENOMIC DNA]</scope>
    <source>
        <strain evidence="5">cv. Huhao1</strain>
        <tissue evidence="4">Leaf</tissue>
    </source>
</reference>
<evidence type="ECO:0000256" key="3">
    <source>
        <dbReference type="ARBA" id="ARBA00023187"/>
    </source>
</evidence>
<dbReference type="GO" id="GO:0008380">
    <property type="term" value="P:RNA splicing"/>
    <property type="evidence" value="ECO:0007669"/>
    <property type="project" value="UniProtKB-KW"/>
</dbReference>
<keyword evidence="1" id="KW-0507">mRNA processing</keyword>
<dbReference type="PANTHER" id="PTHR23139">
    <property type="entry name" value="RNA-BINDING PROTEIN"/>
    <property type="match status" value="1"/>
</dbReference>
<proteinExistence type="predicted"/>
<organism evidence="4 5">
    <name type="scientific">Artemisia annua</name>
    <name type="common">Sweet wormwood</name>
    <dbReference type="NCBI Taxonomy" id="35608"/>
    <lineage>
        <taxon>Eukaryota</taxon>
        <taxon>Viridiplantae</taxon>
        <taxon>Streptophyta</taxon>
        <taxon>Embryophyta</taxon>
        <taxon>Tracheophyta</taxon>
        <taxon>Spermatophyta</taxon>
        <taxon>Magnoliopsida</taxon>
        <taxon>eudicotyledons</taxon>
        <taxon>Gunneridae</taxon>
        <taxon>Pentapetalae</taxon>
        <taxon>asterids</taxon>
        <taxon>campanulids</taxon>
        <taxon>Asterales</taxon>
        <taxon>Asteraceae</taxon>
        <taxon>Asteroideae</taxon>
        <taxon>Anthemideae</taxon>
        <taxon>Artemisiinae</taxon>
        <taxon>Artemisia</taxon>
    </lineage>
</organism>
<protein>
    <submittedName>
        <fullName evidence="4">Splicing factor U2af large subunit B</fullName>
    </submittedName>
</protein>
<dbReference type="GO" id="GO:0003723">
    <property type="term" value="F:RNA binding"/>
    <property type="evidence" value="ECO:0007669"/>
    <property type="project" value="UniProtKB-KW"/>
</dbReference>
<keyword evidence="3" id="KW-0508">mRNA splicing</keyword>
<sequence>MAIIRFHCPFVGLSGCHDGSGNALTKTSLITHLRGRHFNGDALAITKHSLATSLVVFEEADVTLKRMGHWLCGICFRTHTFRSKCRHGNGSNIVSPPDCGDGVVRFVLYDLTRPQVTSSVQLAQVEDLVLDEYGGFDLPLLDTLLSKGLRIEVINEDDELLKGLQAEWGLLDLSQLHILNTFVSSGDAVVDIYTSYQKMYALLEMRSVEETQQCSGSGRHFIKVRRPVDYNSIQAAIIRLSLPNPKLNLRVVGLTPGSRIYYSTGSLEGPDCLFVGGLPCYVTEPDQ</sequence>
<keyword evidence="2" id="KW-0694">RNA-binding</keyword>
<evidence type="ECO:0000256" key="2">
    <source>
        <dbReference type="ARBA" id="ARBA00022884"/>
    </source>
</evidence>
<evidence type="ECO:0000313" key="5">
    <source>
        <dbReference type="Proteomes" id="UP000245207"/>
    </source>
</evidence>
<evidence type="ECO:0000256" key="1">
    <source>
        <dbReference type="ARBA" id="ARBA00022664"/>
    </source>
</evidence>
<dbReference type="OrthoDB" id="1704390at2759"/>
<dbReference type="AlphaFoldDB" id="A0A2U1MH43"/>
<accession>A0A2U1MH43</accession>
<evidence type="ECO:0000313" key="4">
    <source>
        <dbReference type="EMBL" id="PWA60590.1"/>
    </source>
</evidence>